<dbReference type="InterPro" id="IPR038475">
    <property type="entry name" value="RecG_C_sf"/>
</dbReference>
<evidence type="ECO:0000313" key="2">
    <source>
        <dbReference type="EMBL" id="KUG26277.1"/>
    </source>
</evidence>
<dbReference type="PANTHER" id="PTHR30595:SF6">
    <property type="entry name" value="SCHLAFEN ALBA-2 DOMAIN-CONTAINING PROTEIN"/>
    <property type="match status" value="1"/>
</dbReference>
<dbReference type="InterPro" id="IPR007421">
    <property type="entry name" value="Schlafen_AlbA_2_dom"/>
</dbReference>
<name>A0A0W8FZJ9_9ZZZZ</name>
<sequence length="538" mass="62809">MLSEKEILQLLNIKEDSNLEFKKAEESYSFDKLSEYSIALANENGGKLILGITDKLPRQIIGTNAFRDIIKIEKSLYDKLHLRIDVIEKEIQGKRILIFDIPSRPIGKPLEINGKYLMRVGDSLIPMTSEQIQKIHNERILDYSAEICESATIEDLSEEAIEEFRKLWYKKSQNQKLLSLPVQQLLKDAELIYDTKITYAALILLGKKYSLGRYLANSEVIFEYRSREEQIESGKRIDFRDAFFNIYDKIWETINLRNEVEHIQEGLFIRDIPNFNEEVVRESILNAVCHRDYTLPGSTFIKQFPHKLIVENPGGFLPGINPDNIIYEHAPRNRRIAEVFQKCGLVERSGQGADKIFENSISEGKAKPDYSGSDDYKVQLILNGQVKDKQFIRFLEKVSDDKNKVFSIDELLLLDDIREGIPVSDEFKKILENLKSLGIIEVIGRGKGTKYILSHKYYEYINKKGIYTRKRGLENYEKRELILKHLRQNHKATREEINQIFPDLTRDQIYNLLRKLRKDYIIEFISEKGNLGFWQIKK</sequence>
<reference evidence="2" key="1">
    <citation type="journal article" date="2015" name="Proc. Natl. Acad. Sci. U.S.A.">
        <title>Networks of energetic and metabolic interactions define dynamics in microbial communities.</title>
        <authorList>
            <person name="Embree M."/>
            <person name="Liu J.K."/>
            <person name="Al-Bassam M.M."/>
            <person name="Zengler K."/>
        </authorList>
    </citation>
    <scope>NUCLEOTIDE SEQUENCE</scope>
</reference>
<dbReference type="Gene3D" id="3.30.565.60">
    <property type="match status" value="1"/>
</dbReference>
<dbReference type="AlphaFoldDB" id="A0A0W8FZJ9"/>
<dbReference type="Pfam" id="PF04326">
    <property type="entry name" value="SLFN_AlbA_2"/>
    <property type="match status" value="1"/>
</dbReference>
<dbReference type="Pfam" id="PF13749">
    <property type="entry name" value="HATPase_c_4"/>
    <property type="match status" value="1"/>
</dbReference>
<evidence type="ECO:0000259" key="1">
    <source>
        <dbReference type="Pfam" id="PF04326"/>
    </source>
</evidence>
<dbReference type="InterPro" id="IPR038461">
    <property type="entry name" value="Schlafen_AlbA_2_dom_sf"/>
</dbReference>
<gene>
    <name evidence="2" type="ORF">ASZ90_003883</name>
</gene>
<organism evidence="2">
    <name type="scientific">hydrocarbon metagenome</name>
    <dbReference type="NCBI Taxonomy" id="938273"/>
    <lineage>
        <taxon>unclassified sequences</taxon>
        <taxon>metagenomes</taxon>
        <taxon>ecological metagenomes</taxon>
    </lineage>
</organism>
<proteinExistence type="predicted"/>
<dbReference type="PANTHER" id="PTHR30595">
    <property type="entry name" value="GLPR-RELATED TRANSCRIPTIONAL REPRESSOR"/>
    <property type="match status" value="1"/>
</dbReference>
<comment type="caution">
    <text evidence="2">The sequence shown here is derived from an EMBL/GenBank/DDBJ whole genome shotgun (WGS) entry which is preliminary data.</text>
</comment>
<protein>
    <recommendedName>
        <fullName evidence="1">Schlafen AlbA-2 domain-containing protein</fullName>
    </recommendedName>
</protein>
<feature type="domain" description="Schlafen AlbA-2" evidence="1">
    <location>
        <begin position="15"/>
        <end position="127"/>
    </location>
</feature>
<dbReference type="EMBL" id="LNQE01000493">
    <property type="protein sequence ID" value="KUG26277.1"/>
    <property type="molecule type" value="Genomic_DNA"/>
</dbReference>
<accession>A0A0W8FZJ9</accession>
<dbReference type="Gene3D" id="3.30.950.30">
    <property type="entry name" value="Schlafen, AAA domain"/>
    <property type="match status" value="1"/>
</dbReference>